<evidence type="ECO:0000313" key="2">
    <source>
        <dbReference type="Proteomes" id="UP000024635"/>
    </source>
</evidence>
<keyword evidence="2" id="KW-1185">Reference proteome</keyword>
<organism evidence="1 2">
    <name type="scientific">Ancylostoma ceylanicum</name>
    <dbReference type="NCBI Taxonomy" id="53326"/>
    <lineage>
        <taxon>Eukaryota</taxon>
        <taxon>Metazoa</taxon>
        <taxon>Ecdysozoa</taxon>
        <taxon>Nematoda</taxon>
        <taxon>Chromadorea</taxon>
        <taxon>Rhabditida</taxon>
        <taxon>Rhabditina</taxon>
        <taxon>Rhabditomorpha</taxon>
        <taxon>Strongyloidea</taxon>
        <taxon>Ancylostomatidae</taxon>
        <taxon>Ancylostomatinae</taxon>
        <taxon>Ancylostoma</taxon>
    </lineage>
</organism>
<accession>A0A016RVP9</accession>
<reference evidence="2" key="1">
    <citation type="journal article" date="2015" name="Nat. Genet.">
        <title>The genome and transcriptome of the zoonotic hookworm Ancylostoma ceylanicum identify infection-specific gene families.</title>
        <authorList>
            <person name="Schwarz E.M."/>
            <person name="Hu Y."/>
            <person name="Antoshechkin I."/>
            <person name="Miller M.M."/>
            <person name="Sternberg P.W."/>
            <person name="Aroian R.V."/>
        </authorList>
    </citation>
    <scope>NUCLEOTIDE SEQUENCE</scope>
    <source>
        <strain evidence="2">HY135</strain>
    </source>
</reference>
<protein>
    <submittedName>
        <fullName evidence="1">Uncharacterized protein</fullName>
    </submittedName>
</protein>
<name>A0A016RVP9_9BILA</name>
<dbReference type="AlphaFoldDB" id="A0A016RVP9"/>
<gene>
    <name evidence="1" type="primary">Acey_s0359.g3421</name>
    <name evidence="1" type="ORF">Y032_0359g3421</name>
</gene>
<dbReference type="Proteomes" id="UP000024635">
    <property type="component" value="Unassembled WGS sequence"/>
</dbReference>
<dbReference type="EMBL" id="JARK01001695">
    <property type="protein sequence ID" value="EYB82465.1"/>
    <property type="molecule type" value="Genomic_DNA"/>
</dbReference>
<evidence type="ECO:0000313" key="1">
    <source>
        <dbReference type="EMBL" id="EYB82465.1"/>
    </source>
</evidence>
<sequence length="115" mass="13564">MDHLCDAVLECWLPSQAAPSASKSYRFRRMRSMLMHDLDSRQTGSDPDPEKGLKVFETYYDRWDQHVEKVQDLLMAQLQNWGGTGLLKMRVRERRVERRCSTMTLARFRDDLSPI</sequence>
<proteinExistence type="predicted"/>
<comment type="caution">
    <text evidence="1">The sequence shown here is derived from an EMBL/GenBank/DDBJ whole genome shotgun (WGS) entry which is preliminary data.</text>
</comment>